<evidence type="ECO:0000313" key="1">
    <source>
        <dbReference type="EMBL" id="QIN96902.1"/>
    </source>
</evidence>
<keyword evidence="1" id="KW-0378">Hydrolase</keyword>
<dbReference type="SUPFAM" id="SSF54060">
    <property type="entry name" value="His-Me finger endonucleases"/>
    <property type="match status" value="1"/>
</dbReference>
<accession>A0A6G8R692</accession>
<protein>
    <submittedName>
        <fullName evidence="1">Putative integration and excision endonuclease VII</fullName>
    </submittedName>
</protein>
<dbReference type="Gene3D" id="3.40.1800.10">
    <property type="entry name" value="His-Me finger endonucleases"/>
    <property type="match status" value="1"/>
</dbReference>
<dbReference type="InterPro" id="IPR004211">
    <property type="entry name" value="Endonuclease_7"/>
</dbReference>
<dbReference type="InterPro" id="IPR044925">
    <property type="entry name" value="His-Me_finger_sf"/>
</dbReference>
<name>A0A6G8R692_9CAUD</name>
<dbReference type="KEGG" id="vg:77946779"/>
<dbReference type="GeneID" id="77946779"/>
<dbReference type="EMBL" id="MT162467">
    <property type="protein sequence ID" value="QIN96902.1"/>
    <property type="molecule type" value="Genomic_DNA"/>
</dbReference>
<dbReference type="RefSeq" id="YP_010670569.1">
    <property type="nucleotide sequence ID" value="NC_070965.1"/>
</dbReference>
<organism evidence="1 2">
    <name type="scientific">Synechococcus phage S-H34</name>
    <dbReference type="NCBI Taxonomy" id="2718942"/>
    <lineage>
        <taxon>Viruses</taxon>
        <taxon>Duplodnaviria</taxon>
        <taxon>Heunggongvirae</taxon>
        <taxon>Uroviricota</taxon>
        <taxon>Caudoviricetes</taxon>
        <taxon>Pantevenvirales</taxon>
        <taxon>Kyanoviridae</taxon>
        <taxon>Makaravirus</taxon>
        <taxon>Makaravirus thirtyfour</taxon>
    </lineage>
</organism>
<proteinExistence type="predicted"/>
<keyword evidence="1" id="KW-0255">Endonuclease</keyword>
<sequence length="143" mass="16483">MGRRKNSGAKTPNEKGEWRCSKCEQWLPPSSYSKNKAQANGLNYACRDCMRTKTRSYNLVSKYGLPIEEFNKMLDDQDHKCLCCSQDLILDSEVVQERPVVDHCHETGKVRGCLCNRCNRLVGYLKEDFAYTQKLANYIQTNC</sequence>
<evidence type="ECO:0000313" key="2">
    <source>
        <dbReference type="Proteomes" id="UP000501900"/>
    </source>
</evidence>
<dbReference type="Pfam" id="PF02945">
    <property type="entry name" value="Endonuclease_7"/>
    <property type="match status" value="1"/>
</dbReference>
<dbReference type="Proteomes" id="UP000501900">
    <property type="component" value="Genome"/>
</dbReference>
<keyword evidence="2" id="KW-1185">Reference proteome</keyword>
<reference evidence="1 2" key="1">
    <citation type="submission" date="2020-03" db="EMBL/GenBank/DDBJ databases">
        <title>The Isolation and Genome Sequence of a Novel Cyanophage S-H34 from the Huanghai Sea, China.</title>
        <authorList>
            <person name="Jiang T."/>
        </authorList>
    </citation>
    <scope>NUCLEOTIDE SEQUENCE [LARGE SCALE GENOMIC DNA]</scope>
</reference>
<keyword evidence="1" id="KW-0540">Nuclease</keyword>
<dbReference type="GO" id="GO:0004519">
    <property type="term" value="F:endonuclease activity"/>
    <property type="evidence" value="ECO:0007669"/>
    <property type="project" value="UniProtKB-KW"/>
</dbReference>
<dbReference type="InterPro" id="IPR038563">
    <property type="entry name" value="Endonuclease_7_sf"/>
</dbReference>